<proteinExistence type="predicted"/>
<evidence type="ECO:0000256" key="7">
    <source>
        <dbReference type="SAM" id="Phobius"/>
    </source>
</evidence>
<evidence type="ECO:0000256" key="6">
    <source>
        <dbReference type="SAM" id="Coils"/>
    </source>
</evidence>
<evidence type="ECO:0000256" key="1">
    <source>
        <dbReference type="ARBA" id="ARBA00000085"/>
    </source>
</evidence>
<keyword evidence="7" id="KW-1133">Transmembrane helix</keyword>
<feature type="transmembrane region" description="Helical" evidence="7">
    <location>
        <begin position="14"/>
        <end position="32"/>
    </location>
</feature>
<dbReference type="HOGENOM" id="CLU_707377_0_0_9"/>
<dbReference type="OrthoDB" id="9781904at2"/>
<keyword evidence="10" id="KW-1185">Reference proteome</keyword>
<dbReference type="RefSeq" id="WP_015759147.1">
    <property type="nucleotide sequence ID" value="NC_013216.1"/>
</dbReference>
<gene>
    <name evidence="9" type="ordered locus">Dtox_3755</name>
</gene>
<dbReference type="SUPFAM" id="SSF55874">
    <property type="entry name" value="ATPase domain of HSP90 chaperone/DNA topoisomerase II/histidine kinase"/>
    <property type="match status" value="1"/>
</dbReference>
<keyword evidence="7" id="KW-0812">Transmembrane</keyword>
<reference evidence="9 10" key="1">
    <citation type="journal article" date="2009" name="Stand. Genomic Sci.">
        <title>Complete genome sequence of Desulfotomaculum acetoxidans type strain (5575).</title>
        <authorList>
            <person name="Spring S."/>
            <person name="Lapidus A."/>
            <person name="Schroder M."/>
            <person name="Gleim D."/>
            <person name="Sims D."/>
            <person name="Meincke L."/>
            <person name="Glavina Del Rio T."/>
            <person name="Tice H."/>
            <person name="Copeland A."/>
            <person name="Cheng J.F."/>
            <person name="Lucas S."/>
            <person name="Chen F."/>
            <person name="Nolan M."/>
            <person name="Bruce D."/>
            <person name="Goodwin L."/>
            <person name="Pitluck S."/>
            <person name="Ivanova N."/>
            <person name="Mavromatis K."/>
            <person name="Mikhailova N."/>
            <person name="Pati A."/>
            <person name="Chen A."/>
            <person name="Palaniappan K."/>
            <person name="Land M."/>
            <person name="Hauser L."/>
            <person name="Chang Y.J."/>
            <person name="Jeffries C.D."/>
            <person name="Chain P."/>
            <person name="Saunders E."/>
            <person name="Brettin T."/>
            <person name="Detter J.C."/>
            <person name="Goker M."/>
            <person name="Bristow J."/>
            <person name="Eisen J.A."/>
            <person name="Markowitz V."/>
            <person name="Hugenholtz P."/>
            <person name="Kyrpides N.C."/>
            <person name="Klenk H.P."/>
            <person name="Han C."/>
        </authorList>
    </citation>
    <scope>NUCLEOTIDE SEQUENCE [LARGE SCALE GENOMIC DNA]</scope>
    <source>
        <strain evidence="10">ATCC 49208 / DSM 771 / VKM B-1644</strain>
    </source>
</reference>
<dbReference type="STRING" id="485916.Dtox_3755"/>
<dbReference type="AlphaFoldDB" id="C8VX67"/>
<dbReference type="PANTHER" id="PTHR24421">
    <property type="entry name" value="NITRATE/NITRITE SENSOR PROTEIN NARX-RELATED"/>
    <property type="match status" value="1"/>
</dbReference>
<evidence type="ECO:0000256" key="4">
    <source>
        <dbReference type="ARBA" id="ARBA00022777"/>
    </source>
</evidence>
<accession>C8VX67</accession>
<dbReference type="EMBL" id="CP001720">
    <property type="protein sequence ID" value="ACV64463.1"/>
    <property type="molecule type" value="Genomic_DNA"/>
</dbReference>
<keyword evidence="3" id="KW-0808">Transferase</keyword>
<dbReference type="GO" id="GO:0000155">
    <property type="term" value="F:phosphorelay sensor kinase activity"/>
    <property type="evidence" value="ECO:0007669"/>
    <property type="project" value="InterPro"/>
</dbReference>
<keyword evidence="4 9" id="KW-0418">Kinase</keyword>
<dbReference type="KEGG" id="dae:Dtox_3755"/>
<dbReference type="eggNOG" id="COG4585">
    <property type="taxonomic scope" value="Bacteria"/>
</dbReference>
<dbReference type="Proteomes" id="UP000002217">
    <property type="component" value="Chromosome"/>
</dbReference>
<protein>
    <recommendedName>
        <fullName evidence="2">histidine kinase</fullName>
        <ecNumber evidence="2">2.7.13.3</ecNumber>
    </recommendedName>
</protein>
<dbReference type="Pfam" id="PF07730">
    <property type="entry name" value="HisKA_3"/>
    <property type="match status" value="1"/>
</dbReference>
<dbReference type="Gene3D" id="3.30.565.10">
    <property type="entry name" value="Histidine kinase-like ATPase, C-terminal domain"/>
    <property type="match status" value="1"/>
</dbReference>
<evidence type="ECO:0000256" key="3">
    <source>
        <dbReference type="ARBA" id="ARBA00022679"/>
    </source>
</evidence>
<name>C8VX67_DESAS</name>
<keyword evidence="5" id="KW-0902">Two-component regulatory system</keyword>
<keyword evidence="7" id="KW-0472">Membrane</keyword>
<feature type="domain" description="Signal transduction histidine kinase subgroup 3 dimerisation and phosphoacceptor" evidence="8">
    <location>
        <begin position="182"/>
        <end position="240"/>
    </location>
</feature>
<evidence type="ECO:0000259" key="8">
    <source>
        <dbReference type="Pfam" id="PF07730"/>
    </source>
</evidence>
<feature type="transmembrane region" description="Helical" evidence="7">
    <location>
        <begin position="52"/>
        <end position="80"/>
    </location>
</feature>
<sequence>MAITLYFDKTSDRLIAGILYIILMALMTYHHLCYNKPEGLLPGGKKLMVAELACALCVLYFEHSVFPGISIVLIISYAILVYEARFSVPYTLIALFAYIGILYYKADAPVLYDFWLENRVILLPRIIIILVIINTRNVINSDQKNRKLSASLAKKNRELEAAMDQMAVYMDELKKTADLRARERLMHELHNKLGHILATASIGAQATAVLMDKNISHAKMQLESVAQQIRAAMQSLRSVIIGEASYPSDIGWDYTDRILSLISETERLTGITIVHNLSEAPAKELDELAVPKQSFLYNTLMEGLTNGLRHGKATGFEFELRKTGGRILFRLQDNGTGFHNIRYGYGLTKIQKDAVRFGAELKIRGYAGCVIEIVISDEDESMGRMAKCQK</sequence>
<evidence type="ECO:0000313" key="9">
    <source>
        <dbReference type="EMBL" id="ACV64463.1"/>
    </source>
</evidence>
<dbReference type="InterPro" id="IPR036890">
    <property type="entry name" value="HATPase_C_sf"/>
</dbReference>
<comment type="catalytic activity">
    <reaction evidence="1">
        <text>ATP + protein L-histidine = ADP + protein N-phospho-L-histidine.</text>
        <dbReference type="EC" id="2.7.13.3"/>
    </reaction>
</comment>
<keyword evidence="6" id="KW-0175">Coiled coil</keyword>
<dbReference type="InterPro" id="IPR050482">
    <property type="entry name" value="Sensor_HK_TwoCompSys"/>
</dbReference>
<organism evidence="9 10">
    <name type="scientific">Desulfofarcimen acetoxidans (strain ATCC 49208 / DSM 771 / KCTC 5769 / VKM B-1644 / 5575)</name>
    <name type="common">Desulfotomaculum acetoxidans</name>
    <dbReference type="NCBI Taxonomy" id="485916"/>
    <lineage>
        <taxon>Bacteria</taxon>
        <taxon>Bacillati</taxon>
        <taxon>Bacillota</taxon>
        <taxon>Clostridia</taxon>
        <taxon>Eubacteriales</taxon>
        <taxon>Peptococcaceae</taxon>
        <taxon>Desulfofarcimen</taxon>
    </lineage>
</organism>
<dbReference type="GO" id="GO:0016020">
    <property type="term" value="C:membrane"/>
    <property type="evidence" value="ECO:0007669"/>
    <property type="project" value="InterPro"/>
</dbReference>
<feature type="coiled-coil region" evidence="6">
    <location>
        <begin position="145"/>
        <end position="176"/>
    </location>
</feature>
<evidence type="ECO:0000313" key="10">
    <source>
        <dbReference type="Proteomes" id="UP000002217"/>
    </source>
</evidence>
<evidence type="ECO:0000256" key="5">
    <source>
        <dbReference type="ARBA" id="ARBA00023012"/>
    </source>
</evidence>
<evidence type="ECO:0000256" key="2">
    <source>
        <dbReference type="ARBA" id="ARBA00012438"/>
    </source>
</evidence>
<dbReference type="GO" id="GO:0046983">
    <property type="term" value="F:protein dimerization activity"/>
    <property type="evidence" value="ECO:0007669"/>
    <property type="project" value="InterPro"/>
</dbReference>
<feature type="transmembrane region" description="Helical" evidence="7">
    <location>
        <begin position="116"/>
        <end position="133"/>
    </location>
</feature>
<dbReference type="InterPro" id="IPR011712">
    <property type="entry name" value="Sig_transdc_His_kin_sub3_dim/P"/>
</dbReference>
<dbReference type="EC" id="2.7.13.3" evidence="2"/>
<dbReference type="Gene3D" id="1.20.5.1930">
    <property type="match status" value="1"/>
</dbReference>
<feature type="transmembrane region" description="Helical" evidence="7">
    <location>
        <begin position="86"/>
        <end position="104"/>
    </location>
</feature>